<dbReference type="Proteomes" id="UP000532440">
    <property type="component" value="Unassembled WGS sequence"/>
</dbReference>
<keyword evidence="8" id="KW-1185">Reference proteome</keyword>
<dbReference type="PANTHER" id="PTHR23427">
    <property type="entry name" value="SURFEIT LOCUS PROTEIN"/>
    <property type="match status" value="1"/>
</dbReference>
<dbReference type="GO" id="GO:0005886">
    <property type="term" value="C:plasma membrane"/>
    <property type="evidence" value="ECO:0007669"/>
    <property type="project" value="UniProtKB-SubCell"/>
</dbReference>
<comment type="similarity">
    <text evidence="2 6">Belongs to the SURF1 family.</text>
</comment>
<dbReference type="EMBL" id="JACHGB010000006">
    <property type="protein sequence ID" value="MBB5273151.1"/>
    <property type="molecule type" value="Genomic_DNA"/>
</dbReference>
<comment type="subcellular location">
    <subcellularLocation>
        <location evidence="6">Cell membrane</location>
        <topology evidence="6">Multi-pass membrane protein</topology>
    </subcellularLocation>
    <subcellularLocation>
        <location evidence="1">Membrane</location>
    </subcellularLocation>
</comment>
<evidence type="ECO:0000313" key="7">
    <source>
        <dbReference type="EMBL" id="MBB5273151.1"/>
    </source>
</evidence>
<evidence type="ECO:0000256" key="6">
    <source>
        <dbReference type="RuleBase" id="RU363076"/>
    </source>
</evidence>
<dbReference type="PANTHER" id="PTHR23427:SF2">
    <property type="entry name" value="SURFEIT LOCUS PROTEIN 1"/>
    <property type="match status" value="1"/>
</dbReference>
<evidence type="ECO:0000256" key="4">
    <source>
        <dbReference type="ARBA" id="ARBA00022989"/>
    </source>
</evidence>
<dbReference type="AlphaFoldDB" id="A0A7W8HJD5"/>
<evidence type="ECO:0000256" key="2">
    <source>
        <dbReference type="ARBA" id="ARBA00007165"/>
    </source>
</evidence>
<evidence type="ECO:0000313" key="8">
    <source>
        <dbReference type="Proteomes" id="UP000532440"/>
    </source>
</evidence>
<dbReference type="RefSeq" id="WP_183969467.1">
    <property type="nucleotide sequence ID" value="NZ_BAABEW010000024.1"/>
</dbReference>
<comment type="caution">
    <text evidence="6">Lacks conserved residue(s) required for the propagation of feature annotation.</text>
</comment>
<dbReference type="Pfam" id="PF02104">
    <property type="entry name" value="SURF1"/>
    <property type="match status" value="1"/>
</dbReference>
<keyword evidence="3 6" id="KW-0812">Transmembrane</keyword>
<dbReference type="CDD" id="cd06662">
    <property type="entry name" value="SURF1"/>
    <property type="match status" value="1"/>
</dbReference>
<gene>
    <name evidence="7" type="ORF">HNQ70_003179</name>
</gene>
<keyword evidence="5 6" id="KW-0472">Membrane</keyword>
<dbReference type="InterPro" id="IPR002994">
    <property type="entry name" value="Surf1/Shy1"/>
</dbReference>
<evidence type="ECO:0000256" key="3">
    <source>
        <dbReference type="ARBA" id="ARBA00022692"/>
    </source>
</evidence>
<name>A0A7W8HJD5_9BURK</name>
<dbReference type="InterPro" id="IPR045214">
    <property type="entry name" value="Surf1/Surf4"/>
</dbReference>
<keyword evidence="4 6" id="KW-1133">Transmembrane helix</keyword>
<sequence>MSSAHSSGSPAGRRWRRPAALPTLLAIGLVALTVSLGNWQIRRAEEKASIQASIDAAGRDAPLSVTADATDLSPLDGRRVRVRGSFIAEHTVYIDNRTRKGVAGFHVVTPVRIEGSQRHVLVLRGWIARDARERTRLPQVPTPQGLVEIDGLGQASIAQVLELREAPVPGPGDRLWQNIDFDRFRAWSGLELLPLMIRETGLRDDGLVREMPPAGGDVAKHRGYAFQWYSMAAATIGLWTYLTFFRRRERSAEPS</sequence>
<accession>A0A7W8HJD5</accession>
<comment type="caution">
    <text evidence="7">The sequence shown here is derived from an EMBL/GenBank/DDBJ whole genome shotgun (WGS) entry which is preliminary data.</text>
</comment>
<proteinExistence type="inferred from homology"/>
<feature type="transmembrane region" description="Helical" evidence="6">
    <location>
        <begin position="226"/>
        <end position="245"/>
    </location>
</feature>
<dbReference type="PROSITE" id="PS50895">
    <property type="entry name" value="SURF1"/>
    <property type="match status" value="1"/>
</dbReference>
<evidence type="ECO:0000256" key="1">
    <source>
        <dbReference type="ARBA" id="ARBA00004370"/>
    </source>
</evidence>
<organism evidence="7 8">
    <name type="scientific">Quisquiliibacterium transsilvanicum</name>
    <dbReference type="NCBI Taxonomy" id="1549638"/>
    <lineage>
        <taxon>Bacteria</taxon>
        <taxon>Pseudomonadati</taxon>
        <taxon>Pseudomonadota</taxon>
        <taxon>Betaproteobacteria</taxon>
        <taxon>Burkholderiales</taxon>
        <taxon>Burkholderiaceae</taxon>
        <taxon>Quisquiliibacterium</taxon>
    </lineage>
</organism>
<reference evidence="7 8" key="1">
    <citation type="submission" date="2020-08" db="EMBL/GenBank/DDBJ databases">
        <title>Genomic Encyclopedia of Type Strains, Phase IV (KMG-IV): sequencing the most valuable type-strain genomes for metagenomic binning, comparative biology and taxonomic classification.</title>
        <authorList>
            <person name="Goeker M."/>
        </authorList>
    </citation>
    <scope>NUCLEOTIDE SEQUENCE [LARGE SCALE GENOMIC DNA]</scope>
    <source>
        <strain evidence="7 8">DSM 29781</strain>
    </source>
</reference>
<evidence type="ECO:0000256" key="5">
    <source>
        <dbReference type="ARBA" id="ARBA00023136"/>
    </source>
</evidence>
<protein>
    <recommendedName>
        <fullName evidence="6">SURF1-like protein</fullName>
    </recommendedName>
</protein>
<keyword evidence="6" id="KW-1003">Cell membrane</keyword>